<reference evidence="2 3" key="1">
    <citation type="submission" date="2017-04" db="EMBL/GenBank/DDBJ databases">
        <title>Unexpected and diverse lifestyles within the genus Limnohabitans.</title>
        <authorList>
            <person name="Kasalicky V."/>
            <person name="Mehrshad M."/>
            <person name="Andrei S.-A."/>
            <person name="Salcher M."/>
            <person name="Kratochvilova H."/>
            <person name="Simek K."/>
            <person name="Ghai R."/>
        </authorList>
    </citation>
    <scope>NUCLEOTIDE SEQUENCE [LARGE SCALE GENOMIC DNA]</scope>
    <source>
        <strain evidence="2 3">MWH-C5</strain>
    </source>
</reference>
<keyword evidence="3" id="KW-1185">Reference proteome</keyword>
<protein>
    <recommendedName>
        <fullName evidence="4">Outer membrane protein beta-barrel domain-containing protein</fullName>
    </recommendedName>
</protein>
<evidence type="ECO:0008006" key="4">
    <source>
        <dbReference type="Google" id="ProtNLM"/>
    </source>
</evidence>
<organism evidence="2 3">
    <name type="scientific">Limnohabitans curvus</name>
    <dbReference type="NCBI Taxonomy" id="323423"/>
    <lineage>
        <taxon>Bacteria</taxon>
        <taxon>Pseudomonadati</taxon>
        <taxon>Pseudomonadota</taxon>
        <taxon>Betaproteobacteria</taxon>
        <taxon>Burkholderiales</taxon>
        <taxon>Comamonadaceae</taxon>
        <taxon>Limnohabitans</taxon>
    </lineage>
</organism>
<dbReference type="RefSeq" id="WP_108402753.1">
    <property type="nucleotide sequence ID" value="NZ_NESP01000001.1"/>
</dbReference>
<dbReference type="Proteomes" id="UP000251341">
    <property type="component" value="Unassembled WGS sequence"/>
</dbReference>
<dbReference type="EMBL" id="NESP01000001">
    <property type="protein sequence ID" value="PUE60646.1"/>
    <property type="molecule type" value="Genomic_DNA"/>
</dbReference>
<sequence>MSIRRLLLGLLLTTSEPSFAARPFVTDDARLTSAESCQLESWSRSYQKSHEFWILPACNLTGNFEITAGTGTAKNEGGIATQDFILQGKTLFRELTTNGWGWGLALGKVNHPDIAPGPNLLGNTYAYIPVSFSTLDDKVIFHTNMGWLRDKATAENRATWGGGAEVQATSRLLFIAESFGDNKSTPYWQIGARYTIIPHLFQLDTTMGRQFNSTNDTRWISFGLRITPEKIF</sequence>
<feature type="signal peptide" evidence="1">
    <location>
        <begin position="1"/>
        <end position="20"/>
    </location>
</feature>
<accession>A0A315ERX1</accession>
<feature type="chain" id="PRO_5016244300" description="Outer membrane protein beta-barrel domain-containing protein" evidence="1">
    <location>
        <begin position="21"/>
        <end position="232"/>
    </location>
</feature>
<comment type="caution">
    <text evidence="2">The sequence shown here is derived from an EMBL/GenBank/DDBJ whole genome shotgun (WGS) entry which is preliminary data.</text>
</comment>
<evidence type="ECO:0000313" key="3">
    <source>
        <dbReference type="Proteomes" id="UP000251341"/>
    </source>
</evidence>
<evidence type="ECO:0000313" key="2">
    <source>
        <dbReference type="EMBL" id="PUE60646.1"/>
    </source>
</evidence>
<name>A0A315ERX1_9BURK</name>
<gene>
    <name evidence="2" type="ORF">B9Z44_00980</name>
</gene>
<evidence type="ECO:0000256" key="1">
    <source>
        <dbReference type="SAM" id="SignalP"/>
    </source>
</evidence>
<keyword evidence="1" id="KW-0732">Signal</keyword>
<dbReference type="AlphaFoldDB" id="A0A315ERX1"/>
<proteinExistence type="predicted"/>